<dbReference type="InterPro" id="IPR031475">
    <property type="entry name" value="NBD_C"/>
</dbReference>
<dbReference type="Pfam" id="PF07005">
    <property type="entry name" value="SBD_N"/>
    <property type="match status" value="1"/>
</dbReference>
<keyword evidence="2" id="KW-0808">Transferase</keyword>
<sequence>MLISLKHISKTLPKEDTFDYRSLNQDLFLSSNKTVVVIDDDPTGNQTVYDVPLLAKWDLNTLINEFENETSLFFLLTNSRSLTQEQSSELYRTISKNILRASEMTGRDFVIISRCDSTLRGHFSEIEVIEEAMPNSNSIKVFIPIMFEGRRVTVDDTHYISEDEQLIPVNETAFSKDHTFAYANANLKLYIEEKTLGKTRSSDVISLDIESIRTSDTQILSDKINTIETGKFCFINALNYFDLDKAINALKLAEKSGKRILFRTSSSFIPSYIGLKPQPLLAPKLIIDVEDKKGGLIIIGSYVPKSSIQLAHLFKDGRKKEMIEVDGDIITSKQTNAYLSSIIKQIDKNISSGKDVVIYTSRKLIQDKDTASNIEIASLISQSLVTLMKGISVRPRYVLAKGGITSHDLAIKGLGMQRSTVLGQILQGIPVWKMGPETKFPGLTYIVFPGNVGKEESLTEIIQKLSSNG</sequence>
<evidence type="ECO:0000256" key="4">
    <source>
        <dbReference type="ARBA" id="ARBA00022777"/>
    </source>
</evidence>
<dbReference type="InterPro" id="IPR037051">
    <property type="entry name" value="4-carb_acid_sugar_kinase_N_sf"/>
</dbReference>
<evidence type="ECO:0000259" key="7">
    <source>
        <dbReference type="Pfam" id="PF07005"/>
    </source>
</evidence>
<dbReference type="Pfam" id="PF17042">
    <property type="entry name" value="NBD_C"/>
    <property type="match status" value="1"/>
</dbReference>
<organism evidence="9 10">
    <name type="scientific">Namhaeicola litoreus</name>
    <dbReference type="NCBI Taxonomy" id="1052145"/>
    <lineage>
        <taxon>Bacteria</taxon>
        <taxon>Pseudomonadati</taxon>
        <taxon>Bacteroidota</taxon>
        <taxon>Flavobacteriia</taxon>
        <taxon>Flavobacteriales</taxon>
        <taxon>Flavobacteriaceae</taxon>
        <taxon>Namhaeicola</taxon>
    </lineage>
</organism>
<evidence type="ECO:0000256" key="5">
    <source>
        <dbReference type="ARBA" id="ARBA00022840"/>
    </source>
</evidence>
<comment type="caution">
    <text evidence="9">The sequence shown here is derived from an EMBL/GenBank/DDBJ whole genome shotgun (WGS) entry which is preliminary data.</text>
</comment>
<dbReference type="InterPro" id="IPR042213">
    <property type="entry name" value="NBD_C_sf"/>
</dbReference>
<feature type="domain" description="Four-carbon acid sugar kinase N-terminal" evidence="7">
    <location>
        <begin position="36"/>
        <end position="269"/>
    </location>
</feature>
<dbReference type="Gene3D" id="3.40.50.10840">
    <property type="entry name" value="Putative sugar-binding, N-terminal domain"/>
    <property type="match status" value="1"/>
</dbReference>
<accession>A0ABW3Y5Q5</accession>
<evidence type="ECO:0000256" key="3">
    <source>
        <dbReference type="ARBA" id="ARBA00022741"/>
    </source>
</evidence>
<dbReference type="EMBL" id="JBHTMY010000003">
    <property type="protein sequence ID" value="MFD1316387.1"/>
    <property type="molecule type" value="Genomic_DNA"/>
</dbReference>
<evidence type="ECO:0000256" key="6">
    <source>
        <dbReference type="ARBA" id="ARBA00023277"/>
    </source>
</evidence>
<proteinExistence type="inferred from homology"/>
<dbReference type="SUPFAM" id="SSF142764">
    <property type="entry name" value="YgbK-like"/>
    <property type="match status" value="1"/>
</dbReference>
<dbReference type="Gene3D" id="3.40.980.20">
    <property type="entry name" value="Four-carbon acid sugar kinase, nucleotide binding domain"/>
    <property type="match status" value="1"/>
</dbReference>
<dbReference type="InterPro" id="IPR010737">
    <property type="entry name" value="4-carb_acid_sugar_kinase_N"/>
</dbReference>
<name>A0ABW3Y5Q5_9FLAO</name>
<dbReference type="RefSeq" id="WP_377179313.1">
    <property type="nucleotide sequence ID" value="NZ_JBHTMY010000003.1"/>
</dbReference>
<comment type="similarity">
    <text evidence="1">Belongs to the four-carbon acid sugar kinase family.</text>
</comment>
<keyword evidence="3" id="KW-0547">Nucleotide-binding</keyword>
<reference evidence="10" key="1">
    <citation type="journal article" date="2019" name="Int. J. Syst. Evol. Microbiol.">
        <title>The Global Catalogue of Microorganisms (GCM) 10K type strain sequencing project: providing services to taxonomists for standard genome sequencing and annotation.</title>
        <authorList>
            <consortium name="The Broad Institute Genomics Platform"/>
            <consortium name="The Broad Institute Genome Sequencing Center for Infectious Disease"/>
            <person name="Wu L."/>
            <person name="Ma J."/>
        </authorList>
    </citation>
    <scope>NUCLEOTIDE SEQUENCE [LARGE SCALE GENOMIC DNA]</scope>
    <source>
        <strain evidence="10">CCUG 61485</strain>
    </source>
</reference>
<keyword evidence="10" id="KW-1185">Reference proteome</keyword>
<evidence type="ECO:0000256" key="1">
    <source>
        <dbReference type="ARBA" id="ARBA00005715"/>
    </source>
</evidence>
<dbReference type="Proteomes" id="UP001597201">
    <property type="component" value="Unassembled WGS sequence"/>
</dbReference>
<keyword evidence="4 9" id="KW-0418">Kinase</keyword>
<gene>
    <name evidence="9" type="ORF">ACFQ39_12230</name>
</gene>
<evidence type="ECO:0000259" key="8">
    <source>
        <dbReference type="Pfam" id="PF17042"/>
    </source>
</evidence>
<dbReference type="GO" id="GO:0016301">
    <property type="term" value="F:kinase activity"/>
    <property type="evidence" value="ECO:0007669"/>
    <property type="project" value="UniProtKB-KW"/>
</dbReference>
<evidence type="ECO:0000256" key="2">
    <source>
        <dbReference type="ARBA" id="ARBA00022679"/>
    </source>
</evidence>
<keyword evidence="5" id="KW-0067">ATP-binding</keyword>
<feature type="domain" description="Four-carbon acid sugar kinase nucleotide binding" evidence="8">
    <location>
        <begin position="296"/>
        <end position="458"/>
    </location>
</feature>
<evidence type="ECO:0000313" key="9">
    <source>
        <dbReference type="EMBL" id="MFD1316387.1"/>
    </source>
</evidence>
<protein>
    <submittedName>
        <fullName evidence="9">Four-carbon acid sugar kinase family protein</fullName>
    </submittedName>
</protein>
<evidence type="ECO:0000313" key="10">
    <source>
        <dbReference type="Proteomes" id="UP001597201"/>
    </source>
</evidence>
<keyword evidence="6" id="KW-0119">Carbohydrate metabolism</keyword>